<dbReference type="VEuPathDB" id="MicrosporidiaDB:EDEG_01587"/>
<keyword evidence="1" id="KW-1133">Transmembrane helix</keyword>
<comment type="caution">
    <text evidence="2">The sequence shown here is derived from an EMBL/GenBank/DDBJ whole genome shotgun (WGS) entry which is preliminary data.</text>
</comment>
<evidence type="ECO:0000313" key="3">
    <source>
        <dbReference type="Proteomes" id="UP000003163"/>
    </source>
</evidence>
<dbReference type="HOGENOM" id="CLU_1660726_0_0_1"/>
<sequence>MRYFAIFLFFLCIFKIIYTLLPIFFDEIESRNPYIESQEKILRQDNIQKCDFDVIYDTETLFWNSIKHFLEFEIKRIYDCTHTILDKKLLFASKILLKNAESISRVLKTGNSFKNQIPESSFGKKFHNKVFFLFSEEKEFMKKTLLTFFSNKKNQQRRR</sequence>
<keyword evidence="3" id="KW-1185">Reference proteome</keyword>
<dbReference type="AlphaFoldDB" id="J9DS39"/>
<reference evidence="3" key="2">
    <citation type="submission" date="2015-07" db="EMBL/GenBank/DDBJ databases">
        <title>Contrasting host-pathogen interactions and genome evolution in two generalist and specialist microsporidian pathogens of mosquitoes.</title>
        <authorList>
            <consortium name="The Broad Institute Genomics Platform"/>
            <consortium name="The Broad Institute Genome Sequencing Center for Infectious Disease"/>
            <person name="Cuomo C.A."/>
            <person name="Sanscrainte N.D."/>
            <person name="Goldberg J.M."/>
            <person name="Heiman D."/>
            <person name="Young S."/>
            <person name="Zeng Q."/>
            <person name="Becnel J.J."/>
            <person name="Birren B.W."/>
        </authorList>
    </citation>
    <scope>NUCLEOTIDE SEQUENCE [LARGE SCALE GENOMIC DNA]</scope>
    <source>
        <strain evidence="3">USNM 41457</strain>
    </source>
</reference>
<proteinExistence type="predicted"/>
<dbReference type="Proteomes" id="UP000003163">
    <property type="component" value="Unassembled WGS sequence"/>
</dbReference>
<keyword evidence="1" id="KW-0472">Membrane</keyword>
<feature type="transmembrane region" description="Helical" evidence="1">
    <location>
        <begin position="6"/>
        <end position="25"/>
    </location>
</feature>
<keyword evidence="1" id="KW-0812">Transmembrane</keyword>
<evidence type="ECO:0000313" key="2">
    <source>
        <dbReference type="EMBL" id="EJW04107.1"/>
    </source>
</evidence>
<accession>J9DS39</accession>
<dbReference type="EMBL" id="AFBI03000023">
    <property type="protein sequence ID" value="EJW04107.1"/>
    <property type="molecule type" value="Genomic_DNA"/>
</dbReference>
<protein>
    <submittedName>
        <fullName evidence="2">Uncharacterized protein</fullName>
    </submittedName>
</protein>
<evidence type="ECO:0000256" key="1">
    <source>
        <dbReference type="SAM" id="Phobius"/>
    </source>
</evidence>
<organism evidence="2 3">
    <name type="scientific">Edhazardia aedis (strain USNM 41457)</name>
    <name type="common">Microsporidian parasite</name>
    <dbReference type="NCBI Taxonomy" id="1003232"/>
    <lineage>
        <taxon>Eukaryota</taxon>
        <taxon>Fungi</taxon>
        <taxon>Fungi incertae sedis</taxon>
        <taxon>Microsporidia</taxon>
        <taxon>Edhazardia</taxon>
    </lineage>
</organism>
<dbReference type="InParanoid" id="J9DS39"/>
<gene>
    <name evidence="2" type="ORF">EDEG_01587</name>
</gene>
<name>J9DS39_EDHAE</name>
<reference evidence="2 3" key="1">
    <citation type="submission" date="2011-08" db="EMBL/GenBank/DDBJ databases">
        <authorList>
            <person name="Liu Z.J."/>
            <person name="Shi F.L."/>
            <person name="Lu J.Q."/>
            <person name="Li M."/>
            <person name="Wang Z.L."/>
        </authorList>
    </citation>
    <scope>NUCLEOTIDE SEQUENCE [LARGE SCALE GENOMIC DNA]</scope>
    <source>
        <strain evidence="2 3">USNM 41457</strain>
    </source>
</reference>